<evidence type="ECO:0000313" key="5">
    <source>
        <dbReference type="EMBL" id="KYC49548.1"/>
    </source>
</evidence>
<evidence type="ECO:0000259" key="3">
    <source>
        <dbReference type="PROSITE" id="PS50112"/>
    </source>
</evidence>
<dbReference type="NCBIfam" id="TIGR00229">
    <property type="entry name" value="sensory_box"/>
    <property type="match status" value="3"/>
</dbReference>
<dbReference type="PANTHER" id="PTHR44757">
    <property type="entry name" value="DIGUANYLATE CYCLASE DGCP"/>
    <property type="match status" value="1"/>
</dbReference>
<feature type="domain" description="PAS" evidence="3">
    <location>
        <begin position="311"/>
        <end position="365"/>
    </location>
</feature>
<evidence type="ECO:0000256" key="1">
    <source>
        <dbReference type="ARBA" id="ARBA00023015"/>
    </source>
</evidence>
<dbReference type="Proteomes" id="UP000075398">
    <property type="component" value="Unassembled WGS sequence"/>
</dbReference>
<dbReference type="AlphaFoldDB" id="A0A150IXC7"/>
<dbReference type="Pfam" id="PF05763">
    <property type="entry name" value="DUF835"/>
    <property type="match status" value="1"/>
</dbReference>
<accession>A0A150IXC7</accession>
<dbReference type="PROSITE" id="PS50113">
    <property type="entry name" value="PAC"/>
    <property type="match status" value="2"/>
</dbReference>
<dbReference type="InterPro" id="IPR029016">
    <property type="entry name" value="GAF-like_dom_sf"/>
</dbReference>
<gene>
    <name evidence="5" type="ORF">AMQ22_01618</name>
</gene>
<dbReference type="InterPro" id="IPR052155">
    <property type="entry name" value="Biofilm_reg_signaling"/>
</dbReference>
<dbReference type="Gene3D" id="3.30.450.40">
    <property type="match status" value="1"/>
</dbReference>
<proteinExistence type="predicted"/>
<dbReference type="InterPro" id="IPR008553">
    <property type="entry name" value="DUF835"/>
</dbReference>
<evidence type="ECO:0000313" key="6">
    <source>
        <dbReference type="Proteomes" id="UP000075398"/>
    </source>
</evidence>
<dbReference type="InterPro" id="IPR000700">
    <property type="entry name" value="PAS-assoc_C"/>
</dbReference>
<keyword evidence="5" id="KW-0418">Kinase</keyword>
<name>A0A150IXC7_9EURY</name>
<protein>
    <submittedName>
        <fullName evidence="5">Sensory histidine kinase AtoS</fullName>
    </submittedName>
</protein>
<dbReference type="Gene3D" id="1.10.10.10">
    <property type="entry name" value="Winged helix-like DNA-binding domain superfamily/Winged helix DNA-binding domain"/>
    <property type="match status" value="1"/>
</dbReference>
<dbReference type="SUPFAM" id="SSF46785">
    <property type="entry name" value="Winged helix' DNA-binding domain"/>
    <property type="match status" value="1"/>
</dbReference>
<dbReference type="SMART" id="SM00086">
    <property type="entry name" value="PAC"/>
    <property type="match status" value="3"/>
</dbReference>
<comment type="caution">
    <text evidence="5">The sequence shown here is derived from an EMBL/GenBank/DDBJ whole genome shotgun (WGS) entry which is preliminary data.</text>
</comment>
<dbReference type="InterPro" id="IPR013767">
    <property type="entry name" value="PAS_fold"/>
</dbReference>
<dbReference type="SUPFAM" id="SSF55781">
    <property type="entry name" value="GAF domain-like"/>
    <property type="match status" value="1"/>
</dbReference>
<dbReference type="CDD" id="cd00130">
    <property type="entry name" value="PAS"/>
    <property type="match status" value="3"/>
</dbReference>
<dbReference type="PANTHER" id="PTHR44757:SF2">
    <property type="entry name" value="BIOFILM ARCHITECTURE MAINTENANCE PROTEIN MBAA"/>
    <property type="match status" value="1"/>
</dbReference>
<keyword evidence="5" id="KW-0808">Transferase</keyword>
<dbReference type="SUPFAM" id="SSF55785">
    <property type="entry name" value="PYP-like sensor domain (PAS domain)"/>
    <property type="match status" value="3"/>
</dbReference>
<dbReference type="GO" id="GO:0016301">
    <property type="term" value="F:kinase activity"/>
    <property type="evidence" value="ECO:0007669"/>
    <property type="project" value="UniProtKB-KW"/>
</dbReference>
<dbReference type="Pfam" id="PF00989">
    <property type="entry name" value="PAS"/>
    <property type="match status" value="2"/>
</dbReference>
<dbReference type="Gene3D" id="3.30.450.20">
    <property type="entry name" value="PAS domain"/>
    <property type="match status" value="3"/>
</dbReference>
<dbReference type="EMBL" id="LNGC01000093">
    <property type="protein sequence ID" value="KYC49548.1"/>
    <property type="molecule type" value="Genomic_DNA"/>
</dbReference>
<feature type="domain" description="PAS" evidence="3">
    <location>
        <begin position="441"/>
        <end position="511"/>
    </location>
</feature>
<dbReference type="InterPro" id="IPR035965">
    <property type="entry name" value="PAS-like_dom_sf"/>
</dbReference>
<feature type="domain" description="PAC" evidence="4">
    <location>
        <begin position="385"/>
        <end position="440"/>
    </location>
</feature>
<dbReference type="InterPro" id="IPR000014">
    <property type="entry name" value="PAS"/>
</dbReference>
<sequence length="790" mass="90891">MKSAKDKPEQISESIEILNEATYSENNEYYGHIIEAAQDMIFIHDLKGNVTYINRASVKETGYSEEELLSMNVAQNVPPEYYPKMQELEIKRMQGNREVFTYEMEYFKKNGERIPVRVSSSPIYKDDTLTGVIQIVRNISDLKKAEKILSLQTELSSKICQTNTLDSALEDVLKTALEIGDVDCGGIYIVDEKTSTFKLKCFKNISDKTLSFFENVSSKSKFIRGPLFVNGDESTNGISKEMLDNLRNEENLKFFSIIPFFHMGKPFGSLNIGSHEKDDIPALSKKILVALSQELGGAIARIRSEEAMKESEQKYRQIVESANSIICKFDKNGIILSINEYGASFFGYSRDEIIGRSIFETIVPEHESNGRNLKNVVRDICTNEKDYRTFINENIKKNGDRVWINWSNKQIPDKDGNLTNILAIGNDISEQRKLAEEIKFSEIKFKTLFEKAYEPIFILDQDLFIKDTNNSSLELFHFSKDEIIGMSIYDLIAPLETKRLQYSLSHGFENPNLFMEANFMKNKGQIFPAEINLTTLEIKGEKSVICTLRDITEQKIKEDGLKKQILKYELNEGNLYFSKEPSNLLPFEAFREIIDIGYKGTIISRSELEQFEIEDIEFDYFWLSSRKGKNTLPYTLKSLREFFQGIKCNSVILIDSIDYLIIKNGFIDTYNFITELRDIAYFGNNIIILSIDKDSVDPKQLKLIEKETKPIVTKSADALNNKMIEIIKYILNQNKLGINPTYSSLGKDLVITRPTVRKNVRYLESNRYIIVHRKGRNKRLEVTEKGKKLL</sequence>
<dbReference type="PROSITE" id="PS50112">
    <property type="entry name" value="PAS"/>
    <property type="match status" value="3"/>
</dbReference>
<feature type="domain" description="PAS" evidence="3">
    <location>
        <begin position="26"/>
        <end position="96"/>
    </location>
</feature>
<dbReference type="InterPro" id="IPR036390">
    <property type="entry name" value="WH_DNA-bd_sf"/>
</dbReference>
<organism evidence="5 6">
    <name type="scientific">Candidatus Methanofastidiosum methylothiophilum</name>
    <dbReference type="NCBI Taxonomy" id="1705564"/>
    <lineage>
        <taxon>Archaea</taxon>
        <taxon>Methanobacteriati</taxon>
        <taxon>Methanobacteriota</taxon>
        <taxon>Stenosarchaea group</taxon>
        <taxon>Candidatus Methanofastidiosia</taxon>
        <taxon>Candidatus Methanofastidiosales</taxon>
        <taxon>Candidatus Methanofastidiosaceae</taxon>
        <taxon>Candidatus Methanofastidiosum</taxon>
    </lineage>
</organism>
<dbReference type="GO" id="GO:0006355">
    <property type="term" value="P:regulation of DNA-templated transcription"/>
    <property type="evidence" value="ECO:0007669"/>
    <property type="project" value="InterPro"/>
</dbReference>
<dbReference type="InterPro" id="IPR036388">
    <property type="entry name" value="WH-like_DNA-bd_sf"/>
</dbReference>
<reference evidence="5 6" key="1">
    <citation type="journal article" date="2016" name="ISME J.">
        <title>Chasing the elusive Euryarchaeota class WSA2: genomes reveal a uniquely fastidious methyl-reducing methanogen.</title>
        <authorList>
            <person name="Nobu M.K."/>
            <person name="Narihiro T."/>
            <person name="Kuroda K."/>
            <person name="Mei R."/>
            <person name="Liu W.T."/>
        </authorList>
    </citation>
    <scope>NUCLEOTIDE SEQUENCE [LARGE SCALE GENOMIC DNA]</scope>
    <source>
        <strain evidence="5">U1lsi0528_Bin055</strain>
    </source>
</reference>
<evidence type="ECO:0000256" key="2">
    <source>
        <dbReference type="ARBA" id="ARBA00023163"/>
    </source>
</evidence>
<dbReference type="SMART" id="SM00091">
    <property type="entry name" value="PAS"/>
    <property type="match status" value="3"/>
</dbReference>
<keyword evidence="2" id="KW-0804">Transcription</keyword>
<evidence type="ECO:0000259" key="4">
    <source>
        <dbReference type="PROSITE" id="PS50113"/>
    </source>
</evidence>
<dbReference type="Pfam" id="PF13426">
    <property type="entry name" value="PAS_9"/>
    <property type="match status" value="1"/>
</dbReference>
<dbReference type="InterPro" id="IPR001610">
    <property type="entry name" value="PAC"/>
</dbReference>
<feature type="domain" description="PAC" evidence="4">
    <location>
        <begin position="100"/>
        <end position="151"/>
    </location>
</feature>
<keyword evidence="1" id="KW-0805">Transcription regulation</keyword>